<evidence type="ECO:0000313" key="1">
    <source>
        <dbReference type="EMBL" id="SMQ98035.1"/>
    </source>
</evidence>
<organism evidence="2 4">
    <name type="scientific">Xanthomonas fragariae</name>
    <dbReference type="NCBI Taxonomy" id="48664"/>
    <lineage>
        <taxon>Bacteria</taxon>
        <taxon>Pseudomonadati</taxon>
        <taxon>Pseudomonadota</taxon>
        <taxon>Gammaproteobacteria</taxon>
        <taxon>Lysobacterales</taxon>
        <taxon>Lysobacteraceae</taxon>
        <taxon>Xanthomonas</taxon>
    </lineage>
</organism>
<evidence type="ECO:0000313" key="3">
    <source>
        <dbReference type="Proteomes" id="UP000195877"/>
    </source>
</evidence>
<dbReference type="Proteomes" id="UP000195953">
    <property type="component" value="Chromosome 1"/>
</dbReference>
<evidence type="ECO:0000313" key="4">
    <source>
        <dbReference type="Proteomes" id="UP000195953"/>
    </source>
</evidence>
<dbReference type="AlphaFoldDB" id="A0A1Y6HPP3"/>
<proteinExistence type="predicted"/>
<name>A0A1Y6HPP3_9XANT</name>
<dbReference type="Pfam" id="PF13692">
    <property type="entry name" value="Glyco_trans_1_4"/>
    <property type="match status" value="1"/>
</dbReference>
<dbReference type="SUPFAM" id="SSF53756">
    <property type="entry name" value="UDP-Glycosyltransferase/glycogen phosphorylase"/>
    <property type="match status" value="1"/>
</dbReference>
<dbReference type="KEGG" id="xfr:BER92_15665"/>
<accession>A0A1Y6HPP3</accession>
<protein>
    <submittedName>
        <fullName evidence="2">Membrane protein WxcD</fullName>
    </submittedName>
</protein>
<gene>
    <name evidence="2" type="ORF">PD5205_03223</name>
    <name evidence="1" type="ORF">PD885_00772</name>
</gene>
<dbReference type="eggNOG" id="COG0438">
    <property type="taxonomic scope" value="Bacteria"/>
</dbReference>
<dbReference type="Proteomes" id="UP000195877">
    <property type="component" value="Chromosome 1"/>
</dbReference>
<keyword evidence="3" id="KW-1185">Reference proteome</keyword>
<dbReference type="GeneID" id="61893207"/>
<dbReference type="STRING" id="48664.BER92_15665"/>
<dbReference type="Gene3D" id="3.40.50.2000">
    <property type="entry name" value="Glycogen Phosphorylase B"/>
    <property type="match status" value="2"/>
</dbReference>
<dbReference type="OrthoDB" id="5172124at2"/>
<reference evidence="2 4" key="2">
    <citation type="submission" date="2017-05" db="EMBL/GenBank/DDBJ databases">
        <authorList>
            <person name="Song R."/>
            <person name="Chenine A.L."/>
            <person name="Ruprecht R.M."/>
        </authorList>
    </citation>
    <scope>NUCLEOTIDE SEQUENCE [LARGE SCALE GENOMIC DNA]</scope>
    <source>
        <strain evidence="2">PD5205</strain>
    </source>
</reference>
<evidence type="ECO:0000313" key="2">
    <source>
        <dbReference type="EMBL" id="SMR04501.1"/>
    </source>
</evidence>
<reference evidence="1 3" key="1">
    <citation type="submission" date="2017-05" db="EMBL/GenBank/DDBJ databases">
        <authorList>
            <person name="Blom J."/>
        </authorList>
    </citation>
    <scope>NUCLEOTIDE SEQUENCE [LARGE SCALE GENOMIC DNA]</scope>
    <source>
        <strain evidence="1">PD885</strain>
    </source>
</reference>
<dbReference type="EMBL" id="LT853885">
    <property type="protein sequence ID" value="SMR04501.1"/>
    <property type="molecule type" value="Genomic_DNA"/>
</dbReference>
<dbReference type="EMBL" id="LT853882">
    <property type="protein sequence ID" value="SMQ98035.1"/>
    <property type="molecule type" value="Genomic_DNA"/>
</dbReference>
<dbReference type="RefSeq" id="WP_002814022.1">
    <property type="nucleotide sequence ID" value="NZ_CP016830.1"/>
</dbReference>
<sequence length="583" mass="63855">MVGPQPPDRSGIAEYAAGLVDMLRDCGLSVDTVTAADVEQQGASQIVASLRTADAVVYQMGNHPTFHGWMLPLMAAVPGIVHLHDLVLHQMAAGVLSDAGRLDSANYAGLLEKWHSTSQVRAATVALRLGTPIWSRDQVVDYPLHQIATQYATEMVVHSQYSADRIARDFPWLPVTVVPQLYPLVAPHRVRGQLNTIALLGGGQVNRRFDWVVQALVMIDKALDEPLTLEIAGEVEPAVARQLEALTRLRNVRLINHGRVDDENFCKVFERADLMIALRQPTMGEASAVVSKAMQAGLPTIVSDHGWYAELPGCVKKIAPDGGCATALAELLLHLAQCSQSYGRWAEECADLAGRPSLSPFAAAEQYARLLRTHRVFSDFRDRVADAIASMRVDADSPLGSELQRIDVRAGLKGDRWVDVALAVLDDQKLDSHARITGETVGPYPYTEPLPDTAFQGSAAVVDADLSVVEASNVIPLRVQLTNEGDFPWLSPSDRTIKPFGIYLGYFWHSSDPSLELVEQARHFLEDVVRPSSSGIHEMIIRTPDVPGEYQLEIDLVQESVCWFKHRGFMPARASVHVEAGSP</sequence>